<dbReference type="PANTHER" id="PTHR33659">
    <property type="entry name" value="PROTEIN, PUTATIVE-RELATED-RELATED"/>
    <property type="match status" value="1"/>
</dbReference>
<feature type="chain" id="PRO_5019844562" evidence="2">
    <location>
        <begin position="27"/>
        <end position="65"/>
    </location>
</feature>
<name>A0A498I0M7_MALDO</name>
<dbReference type="EMBL" id="RDQH01000340">
    <property type="protein sequence ID" value="RXH76650.1"/>
    <property type="molecule type" value="Genomic_DNA"/>
</dbReference>
<keyword evidence="4" id="KW-1185">Reference proteome</keyword>
<accession>A0A498I0M7</accession>
<sequence>MAQVSFSRAFNFVQMLLFAFLAAVSAQESALAPAPMDVGAAYFSPVNGVVIGASLLISVFAFFKH</sequence>
<feature type="transmembrane region" description="Helical" evidence="1">
    <location>
        <begin position="42"/>
        <end position="63"/>
    </location>
</feature>
<keyword evidence="1" id="KW-0472">Membrane</keyword>
<evidence type="ECO:0000256" key="2">
    <source>
        <dbReference type="SAM" id="SignalP"/>
    </source>
</evidence>
<keyword evidence="1" id="KW-1133">Transmembrane helix</keyword>
<gene>
    <name evidence="3" type="ORF">DVH24_019538</name>
</gene>
<evidence type="ECO:0000313" key="3">
    <source>
        <dbReference type="EMBL" id="RXH76650.1"/>
    </source>
</evidence>
<dbReference type="PANTHER" id="PTHR33659:SF11">
    <property type="entry name" value="TRANSMEMBRANE PROTEIN"/>
    <property type="match status" value="1"/>
</dbReference>
<protein>
    <submittedName>
        <fullName evidence="3">Uncharacterized protein</fullName>
    </submittedName>
</protein>
<dbReference type="AlphaFoldDB" id="A0A498I0M7"/>
<keyword evidence="1" id="KW-0812">Transmembrane</keyword>
<proteinExistence type="predicted"/>
<reference evidence="3 4" key="1">
    <citation type="submission" date="2018-10" db="EMBL/GenBank/DDBJ databases">
        <title>A high-quality apple genome assembly.</title>
        <authorList>
            <person name="Hu J."/>
        </authorList>
    </citation>
    <scope>NUCLEOTIDE SEQUENCE [LARGE SCALE GENOMIC DNA]</scope>
    <source>
        <strain evidence="4">cv. HFTH1</strain>
        <tissue evidence="3">Young leaf</tissue>
    </source>
</reference>
<evidence type="ECO:0000313" key="4">
    <source>
        <dbReference type="Proteomes" id="UP000290289"/>
    </source>
</evidence>
<keyword evidence="2" id="KW-0732">Signal</keyword>
<dbReference type="Proteomes" id="UP000290289">
    <property type="component" value="Chromosome 14"/>
</dbReference>
<organism evidence="3 4">
    <name type="scientific">Malus domestica</name>
    <name type="common">Apple</name>
    <name type="synonym">Pyrus malus</name>
    <dbReference type="NCBI Taxonomy" id="3750"/>
    <lineage>
        <taxon>Eukaryota</taxon>
        <taxon>Viridiplantae</taxon>
        <taxon>Streptophyta</taxon>
        <taxon>Embryophyta</taxon>
        <taxon>Tracheophyta</taxon>
        <taxon>Spermatophyta</taxon>
        <taxon>Magnoliopsida</taxon>
        <taxon>eudicotyledons</taxon>
        <taxon>Gunneridae</taxon>
        <taxon>Pentapetalae</taxon>
        <taxon>rosids</taxon>
        <taxon>fabids</taxon>
        <taxon>Rosales</taxon>
        <taxon>Rosaceae</taxon>
        <taxon>Amygdaloideae</taxon>
        <taxon>Maleae</taxon>
        <taxon>Malus</taxon>
    </lineage>
</organism>
<feature type="signal peptide" evidence="2">
    <location>
        <begin position="1"/>
        <end position="26"/>
    </location>
</feature>
<comment type="caution">
    <text evidence="3">The sequence shown here is derived from an EMBL/GenBank/DDBJ whole genome shotgun (WGS) entry which is preliminary data.</text>
</comment>
<evidence type="ECO:0000256" key="1">
    <source>
        <dbReference type="SAM" id="Phobius"/>
    </source>
</evidence>